<dbReference type="Pfam" id="PF00828">
    <property type="entry name" value="Ribosomal_L27A"/>
    <property type="match status" value="1"/>
</dbReference>
<dbReference type="GeneID" id="24798188"/>
<dbReference type="RefSeq" id="WP_048092526.1">
    <property type="nucleotide sequence ID" value="NZ_CP009552.1"/>
</dbReference>
<evidence type="ECO:0000259" key="5">
    <source>
        <dbReference type="Pfam" id="PF00828"/>
    </source>
</evidence>
<dbReference type="GO" id="GO:0006412">
    <property type="term" value="P:translation"/>
    <property type="evidence" value="ECO:0007669"/>
    <property type="project" value="UniProtKB-UniRule"/>
</dbReference>
<dbReference type="AlphaFoldDB" id="A0A0A7GI85"/>
<proteinExistence type="inferred from homology"/>
<evidence type="ECO:0000256" key="1">
    <source>
        <dbReference type="ARBA" id="ARBA00006815"/>
    </source>
</evidence>
<dbReference type="PANTHER" id="PTHR10934">
    <property type="entry name" value="60S RIBOSOMAL PROTEIN L18"/>
    <property type="match status" value="1"/>
</dbReference>
<protein>
    <recommendedName>
        <fullName evidence="4">Large ribosomal subunit protein eL18</fullName>
    </recommendedName>
</protein>
<dbReference type="EMBL" id="CP009552">
    <property type="protein sequence ID" value="AIY90641.1"/>
    <property type="molecule type" value="Genomic_DNA"/>
</dbReference>
<dbReference type="eggNOG" id="arCOG00780">
    <property type="taxonomic scope" value="Archaea"/>
</dbReference>
<keyword evidence="2 4" id="KW-0689">Ribosomal protein</keyword>
<dbReference type="InterPro" id="IPR021131">
    <property type="entry name" value="Ribosomal_uL15/eL18"/>
</dbReference>
<evidence type="ECO:0000313" key="6">
    <source>
        <dbReference type="EMBL" id="AIY90641.1"/>
    </source>
</evidence>
<evidence type="ECO:0000313" key="7">
    <source>
        <dbReference type="Proteomes" id="UP000030624"/>
    </source>
</evidence>
<dbReference type="HOGENOM" id="CLU_146465_0_0_2"/>
<dbReference type="SUPFAM" id="SSF52080">
    <property type="entry name" value="Ribosomal proteins L15p and L18e"/>
    <property type="match status" value="1"/>
</dbReference>
<dbReference type="InterPro" id="IPR000039">
    <property type="entry name" value="Ribosomal_eL18"/>
</dbReference>
<reference evidence="6 7" key="1">
    <citation type="journal article" date="2015" name="Appl. Environ. Microbiol.">
        <title>The Geoglobus acetivorans genome: Fe(III) reduction, acetate utilization, autotrophic growth, and degradation of aromatic compounds in a hyperthermophilic archaeon.</title>
        <authorList>
            <person name="Mardanov A.V."/>
            <person name="Slododkina G.B."/>
            <person name="Slobodkin A.I."/>
            <person name="Beletsky A.V."/>
            <person name="Gavrilov S.N."/>
            <person name="Kublanov I.V."/>
            <person name="Bonch-Osmolovskaya E.A."/>
            <person name="Skryabin K.G."/>
            <person name="Ravin N.V."/>
        </authorList>
    </citation>
    <scope>NUCLEOTIDE SEQUENCE [LARGE SCALE GENOMIC DNA]</scope>
    <source>
        <strain evidence="6 7">SBH6</strain>
    </source>
</reference>
<dbReference type="GO" id="GO:0003735">
    <property type="term" value="F:structural constituent of ribosome"/>
    <property type="evidence" value="ECO:0007669"/>
    <property type="project" value="InterPro"/>
</dbReference>
<evidence type="ECO:0000256" key="3">
    <source>
        <dbReference type="ARBA" id="ARBA00023274"/>
    </source>
</evidence>
<evidence type="ECO:0000256" key="2">
    <source>
        <dbReference type="ARBA" id="ARBA00022980"/>
    </source>
</evidence>
<keyword evidence="3 4" id="KW-0687">Ribonucleoprotein</keyword>
<dbReference type="STRING" id="565033.GACE_1607"/>
<sequence length="125" mass="13827">MSRIRRLQRRKSNPNLVRLIDDLLSASAEKEAKVWKELAERLAKPLRNYAEVNVGKLERYVNDGEMAVVPGKVLGGGEISKPVTVAAFRFSDSARAKIEAAGGKCLSIQDALRENPEGKNLRIIV</sequence>
<comment type="similarity">
    <text evidence="1 4">Belongs to the eukaryotic ribosomal protein eL18 family.</text>
</comment>
<evidence type="ECO:0000256" key="4">
    <source>
        <dbReference type="HAMAP-Rule" id="MF_00329"/>
    </source>
</evidence>
<dbReference type="InterPro" id="IPR022947">
    <property type="entry name" value="Ribosomal_eL18_arc"/>
</dbReference>
<dbReference type="InterPro" id="IPR001196">
    <property type="entry name" value="Ribosomal_uL15_CS"/>
</dbReference>
<feature type="domain" description="Large ribosomal subunit protein uL15/eL18" evidence="5">
    <location>
        <begin position="52"/>
        <end position="105"/>
    </location>
</feature>
<dbReference type="GO" id="GO:0003723">
    <property type="term" value="F:RNA binding"/>
    <property type="evidence" value="ECO:0007669"/>
    <property type="project" value="TreeGrafter"/>
</dbReference>
<dbReference type="HAMAP" id="MF_00329">
    <property type="entry name" value="Ribosomal_eL18"/>
    <property type="match status" value="1"/>
</dbReference>
<gene>
    <name evidence="4" type="primary">rpl18e</name>
    <name evidence="6" type="ORF">GACE_1607</name>
</gene>
<name>A0A0A7GI85_GEOAI</name>
<accession>A0A0A7GI85</accession>
<dbReference type="Proteomes" id="UP000030624">
    <property type="component" value="Chromosome"/>
</dbReference>
<dbReference type="GO" id="GO:0022625">
    <property type="term" value="C:cytosolic large ribosomal subunit"/>
    <property type="evidence" value="ECO:0007669"/>
    <property type="project" value="TreeGrafter"/>
</dbReference>
<dbReference type="Gene3D" id="3.100.10.10">
    <property type="match status" value="1"/>
</dbReference>
<organism evidence="6 7">
    <name type="scientific">Geoglobus acetivorans</name>
    <dbReference type="NCBI Taxonomy" id="565033"/>
    <lineage>
        <taxon>Archaea</taxon>
        <taxon>Methanobacteriati</taxon>
        <taxon>Methanobacteriota</taxon>
        <taxon>Archaeoglobi</taxon>
        <taxon>Archaeoglobales</taxon>
        <taxon>Archaeoglobaceae</taxon>
        <taxon>Geoglobus</taxon>
    </lineage>
</organism>
<dbReference type="PANTHER" id="PTHR10934:SF2">
    <property type="entry name" value="LARGE RIBOSOMAL SUBUNIT PROTEIN EL18"/>
    <property type="match status" value="1"/>
</dbReference>
<dbReference type="InterPro" id="IPR036227">
    <property type="entry name" value="Ribosomal_uL15/eL18_sf"/>
</dbReference>
<dbReference type="PROSITE" id="PS00475">
    <property type="entry name" value="RIBOSOMAL_L15"/>
    <property type="match status" value="1"/>
</dbReference>
<dbReference type="KEGG" id="gac:GACE_1607"/>
<dbReference type="NCBIfam" id="NF003079">
    <property type="entry name" value="PRK04005.1"/>
    <property type="match status" value="1"/>
</dbReference>